<organism evidence="3 4">
    <name type="scientific">Araneus ventricosus</name>
    <name type="common">Orbweaver spider</name>
    <name type="synonym">Epeira ventricosa</name>
    <dbReference type="NCBI Taxonomy" id="182803"/>
    <lineage>
        <taxon>Eukaryota</taxon>
        <taxon>Metazoa</taxon>
        <taxon>Ecdysozoa</taxon>
        <taxon>Arthropoda</taxon>
        <taxon>Chelicerata</taxon>
        <taxon>Arachnida</taxon>
        <taxon>Araneae</taxon>
        <taxon>Araneomorphae</taxon>
        <taxon>Entelegynae</taxon>
        <taxon>Araneoidea</taxon>
        <taxon>Araneidae</taxon>
        <taxon>Araneus</taxon>
    </lineage>
</organism>
<dbReference type="EMBL" id="BGPR01057517">
    <property type="protein sequence ID" value="GBO33818.1"/>
    <property type="molecule type" value="Genomic_DNA"/>
</dbReference>
<evidence type="ECO:0000313" key="3">
    <source>
        <dbReference type="EMBL" id="GBO33818.1"/>
    </source>
</evidence>
<dbReference type="CDD" id="cd01650">
    <property type="entry name" value="RT_nLTR_like"/>
    <property type="match status" value="1"/>
</dbReference>
<dbReference type="GO" id="GO:0042575">
    <property type="term" value="C:DNA polymerase complex"/>
    <property type="evidence" value="ECO:0007669"/>
    <property type="project" value="UniProtKB-ARBA"/>
</dbReference>
<accession>A0A4Y2WBA2</accession>
<dbReference type="Proteomes" id="UP000499080">
    <property type="component" value="Unassembled WGS sequence"/>
</dbReference>
<dbReference type="PANTHER" id="PTHR19446">
    <property type="entry name" value="REVERSE TRANSCRIPTASES"/>
    <property type="match status" value="1"/>
</dbReference>
<dbReference type="SUPFAM" id="SSF53098">
    <property type="entry name" value="Ribonuclease H-like"/>
    <property type="match status" value="1"/>
</dbReference>
<dbReference type="PROSITE" id="PS50879">
    <property type="entry name" value="RNASE_H_1"/>
    <property type="match status" value="1"/>
</dbReference>
<dbReference type="GO" id="GO:0003676">
    <property type="term" value="F:nucleic acid binding"/>
    <property type="evidence" value="ECO:0007669"/>
    <property type="project" value="InterPro"/>
</dbReference>
<dbReference type="AlphaFoldDB" id="A0A4Y2WBA2"/>
<feature type="domain" description="Reverse transcriptase" evidence="1">
    <location>
        <begin position="104"/>
        <end position="372"/>
    </location>
</feature>
<dbReference type="PROSITE" id="PS50878">
    <property type="entry name" value="RT_POL"/>
    <property type="match status" value="1"/>
</dbReference>
<dbReference type="InterPro" id="IPR000477">
    <property type="entry name" value="RT_dom"/>
</dbReference>
<dbReference type="GO" id="GO:0071897">
    <property type="term" value="P:DNA biosynthetic process"/>
    <property type="evidence" value="ECO:0007669"/>
    <property type="project" value="UniProtKB-ARBA"/>
</dbReference>
<name>A0A4Y2WBA2_ARAVE</name>
<reference evidence="3 4" key="1">
    <citation type="journal article" date="2019" name="Sci. Rep.">
        <title>Orb-weaving spider Araneus ventricosus genome elucidates the spidroin gene catalogue.</title>
        <authorList>
            <person name="Kono N."/>
            <person name="Nakamura H."/>
            <person name="Ohtoshi R."/>
            <person name="Moran D.A.P."/>
            <person name="Shinohara A."/>
            <person name="Yoshida Y."/>
            <person name="Fujiwara M."/>
            <person name="Mori M."/>
            <person name="Tomita M."/>
            <person name="Arakawa K."/>
        </authorList>
    </citation>
    <scope>NUCLEOTIDE SEQUENCE [LARGE SCALE GENOMIC DNA]</scope>
</reference>
<dbReference type="InterPro" id="IPR012337">
    <property type="entry name" value="RNaseH-like_sf"/>
</dbReference>
<dbReference type="Pfam" id="PF00075">
    <property type="entry name" value="RNase_H"/>
    <property type="match status" value="1"/>
</dbReference>
<evidence type="ECO:0000313" key="4">
    <source>
        <dbReference type="Proteomes" id="UP000499080"/>
    </source>
</evidence>
<feature type="domain" description="RNase H type-1" evidence="2">
    <location>
        <begin position="534"/>
        <end position="662"/>
    </location>
</feature>
<dbReference type="InterPro" id="IPR002156">
    <property type="entry name" value="RNaseH_domain"/>
</dbReference>
<keyword evidence="4" id="KW-1185">Reference proteome</keyword>
<dbReference type="CDD" id="cd09276">
    <property type="entry name" value="Rnase_HI_RT_non_LTR"/>
    <property type="match status" value="1"/>
</dbReference>
<dbReference type="GO" id="GO:0004523">
    <property type="term" value="F:RNA-DNA hybrid ribonuclease activity"/>
    <property type="evidence" value="ECO:0007669"/>
    <property type="project" value="InterPro"/>
</dbReference>
<dbReference type="InterPro" id="IPR036397">
    <property type="entry name" value="RNaseH_sf"/>
</dbReference>
<dbReference type="OrthoDB" id="7695642at2759"/>
<evidence type="ECO:0000259" key="1">
    <source>
        <dbReference type="PROSITE" id="PS50878"/>
    </source>
</evidence>
<dbReference type="SUPFAM" id="SSF56672">
    <property type="entry name" value="DNA/RNA polymerases"/>
    <property type="match status" value="1"/>
</dbReference>
<dbReference type="InterPro" id="IPR043502">
    <property type="entry name" value="DNA/RNA_pol_sf"/>
</dbReference>
<evidence type="ECO:0000259" key="2">
    <source>
        <dbReference type="PROSITE" id="PS50879"/>
    </source>
</evidence>
<sequence>MYCRKFRPKVQGEGSFSCLGPGQARSTRWLHAKFPFSSPTHSTGWATLRVARCGGERLAFPILPSNVVYKLNKTKAPGYDGIDNIILLQILKATPTLLLQLLNCCLEQGLFPTCLKIGVVLLFYKDGKDQKDPRSYRPITLLPSLGKLLEKLSTQRLNYHLHTTEQQNPKQFGFKEGKSIDHALDSLLQQIDKHRKHKRHIAIVSIDIKGAFDSLKYPSIIEKLRNSSCPSNIQHIFESLLENRRIVIPTNEGLAQQTQTRGCPQGSCSGPALWNLVADEVLNASFPTNTNIQAFADDFLIVAAAESERGLGKAASDALKVFKAWSDKHELQISVEKTKFLQISNLKRGPSVFWGERRVKRTSVLKYLGVHIDKKLNWAHHLVQQGAKALQQHRSLIKIAGCTWGISANFRAPLYRTVTERTLAHGVSAWGRYITYKIKTKLDQIQRPFLLNITGAYRTSPTLALQVITGILPLPLKLEAEAHYIKLTRLRQDLLIDDTHFKAEDYEVKAAGWSQHPAIFLPEEQVIVDEETPTSNPLNIYTDGSKMEHGVGAAFCAQDAQGHPAQTWQAKLQGKNSIFQAELAGIGEAISYAETTKMATKISSDSQSSLKAIKNKKTTSPLARKIQNRLLANPQIRLGWIKAHVGHQGNERADELAKEAITSADSQQLSIPLPRSSIKRDLHKRAMERWQKLWDKGMNGRSTHDVLPKVNNKNHNWPRQLTQFITGHGPFPANLYRFGKHPDNLCACGQEGTPFHYATACPITESFHLKSPLEEHKKAWFKSLIKNAQIQQKIVKLVDFIALHEHLIKSEQG</sequence>
<protein>
    <submittedName>
        <fullName evidence="3">Retrovirus-related Pol polyprotein from type-1 retrotransposable element R1</fullName>
    </submittedName>
</protein>
<gene>
    <name evidence="3" type="primary">PO11_172</name>
    <name evidence="3" type="ORF">AVEN_127780_1</name>
</gene>
<dbReference type="Gene3D" id="3.30.420.10">
    <property type="entry name" value="Ribonuclease H-like superfamily/Ribonuclease H"/>
    <property type="match status" value="1"/>
</dbReference>
<dbReference type="Pfam" id="PF00078">
    <property type="entry name" value="RVT_1"/>
    <property type="match status" value="1"/>
</dbReference>
<proteinExistence type="predicted"/>
<comment type="caution">
    <text evidence="3">The sequence shown here is derived from an EMBL/GenBank/DDBJ whole genome shotgun (WGS) entry which is preliminary data.</text>
</comment>